<reference evidence="4" key="1">
    <citation type="submission" date="2020-04" db="EMBL/GenBank/DDBJ databases">
        <authorList>
            <person name="Neveu A P."/>
        </authorList>
    </citation>
    <scope>NUCLEOTIDE SEQUENCE</scope>
    <source>
        <tissue evidence="4">Whole embryo</tissue>
    </source>
</reference>
<evidence type="ECO:0000256" key="1">
    <source>
        <dbReference type="ARBA" id="ARBA00022729"/>
    </source>
</evidence>
<dbReference type="AlphaFoldDB" id="A0A6F9DSP7"/>
<proteinExistence type="evidence at transcript level"/>
<dbReference type="InterPro" id="IPR016093">
    <property type="entry name" value="MIR_motif"/>
</dbReference>
<feature type="domain" description="MIR" evidence="3">
    <location>
        <begin position="95"/>
        <end position="150"/>
    </location>
</feature>
<evidence type="ECO:0000259" key="3">
    <source>
        <dbReference type="PROSITE" id="PS50919"/>
    </source>
</evidence>
<gene>
    <name evidence="4" type="primary">Sdf2-002</name>
</gene>
<sequence length="234" mass="26407">MYSICYLLDSTVTKMITITVLLLLISPSIGLDDDYVTIGSTVKLLNQEYKVRLHSHDVKYGTGSGQQSVTGMSSQDDANSYWQIRSSTQEKIARGTPVKCGQSIRLTHIKTFTNLHSHHFQAPMSSGQEVSCFGEDGAGDHLDNWVVVCDGTYWGRKNLVQFKHEETESILACSSKVYGRPINGQQEVLATTSSDRSKSTYWKTMEGIILRPGYDERYILWAVSLRFELSDCWW</sequence>
<keyword evidence="2" id="KW-0677">Repeat</keyword>
<dbReference type="PANTHER" id="PTHR46809:SF2">
    <property type="entry name" value="GH21273P"/>
    <property type="match status" value="1"/>
</dbReference>
<protein>
    <submittedName>
        <fullName evidence="4">Stromal cell-derived factor 2</fullName>
    </submittedName>
</protein>
<dbReference type="SUPFAM" id="SSF82109">
    <property type="entry name" value="MIR domain"/>
    <property type="match status" value="1"/>
</dbReference>
<dbReference type="SMART" id="SM00472">
    <property type="entry name" value="MIR"/>
    <property type="match status" value="3"/>
</dbReference>
<dbReference type="InterPro" id="IPR036300">
    <property type="entry name" value="MIR_dom_sf"/>
</dbReference>
<dbReference type="PROSITE" id="PS50919">
    <property type="entry name" value="MIR"/>
    <property type="match status" value="2"/>
</dbReference>
<keyword evidence="1" id="KW-0732">Signal</keyword>
<organism evidence="4">
    <name type="scientific">Phallusia mammillata</name>
    <dbReference type="NCBI Taxonomy" id="59560"/>
    <lineage>
        <taxon>Eukaryota</taxon>
        <taxon>Metazoa</taxon>
        <taxon>Chordata</taxon>
        <taxon>Tunicata</taxon>
        <taxon>Ascidiacea</taxon>
        <taxon>Phlebobranchia</taxon>
        <taxon>Ascidiidae</taxon>
        <taxon>Phallusia</taxon>
    </lineage>
</organism>
<dbReference type="Gene3D" id="2.80.10.50">
    <property type="match status" value="1"/>
</dbReference>
<accession>A0A6F9DSP7</accession>
<dbReference type="EMBL" id="LR790053">
    <property type="protein sequence ID" value="CAB3265915.1"/>
    <property type="molecule type" value="mRNA"/>
</dbReference>
<evidence type="ECO:0000313" key="4">
    <source>
        <dbReference type="EMBL" id="CAB3265915.1"/>
    </source>
</evidence>
<dbReference type="PANTHER" id="PTHR46809">
    <property type="entry name" value="STROMAL CELL-DERIVED FACTOR 2-LIKE PROTEIN"/>
    <property type="match status" value="1"/>
</dbReference>
<dbReference type="Pfam" id="PF02815">
    <property type="entry name" value="MIR"/>
    <property type="match status" value="1"/>
</dbReference>
<evidence type="ECO:0000256" key="2">
    <source>
        <dbReference type="ARBA" id="ARBA00022737"/>
    </source>
</evidence>
<name>A0A6F9DSP7_9ASCI</name>
<feature type="domain" description="MIR" evidence="3">
    <location>
        <begin position="33"/>
        <end position="87"/>
    </location>
</feature>